<keyword evidence="3 4" id="KW-0862">Zinc</keyword>
<dbReference type="InterPro" id="IPR023561">
    <property type="entry name" value="Carbonic_anhydrase_a-class"/>
</dbReference>
<dbReference type="InterPro" id="IPR036398">
    <property type="entry name" value="CA_dom_sf"/>
</dbReference>
<dbReference type="Gene3D" id="3.10.200.10">
    <property type="entry name" value="Alpha carbonic anhydrase"/>
    <property type="match status" value="1"/>
</dbReference>
<evidence type="ECO:0000259" key="5">
    <source>
        <dbReference type="PROSITE" id="PS51144"/>
    </source>
</evidence>
<reference evidence="6 7" key="1">
    <citation type="submission" date="2022-05" db="EMBL/GenBank/DDBJ databases">
        <authorList>
            <consortium name="Genoscope - CEA"/>
            <person name="William W."/>
        </authorList>
    </citation>
    <scope>NUCLEOTIDE SEQUENCE [LARGE SCALE GENOMIC DNA]</scope>
</reference>
<dbReference type="CDD" id="cd00326">
    <property type="entry name" value="alpha_CA"/>
    <property type="match status" value="1"/>
</dbReference>
<evidence type="ECO:0000313" key="6">
    <source>
        <dbReference type="EMBL" id="CAH3040292.1"/>
    </source>
</evidence>
<sequence>NFILFLLLAFGPEDWNKVSQVCSKKAQSPINIATSTVVKNPFLNELSFTCDNKNGKVSGLLTNNGHAPTFAIDKDNGTASLTGGPLGDSVFKLEQLHFHFGCENDQGSEHTVDGRAYSGELHLVTYNTKYTDFQTAVDKKDGLSVIGVFLEVAITETIVPLYLCRTFLNLSHTDGTKKVKRLFLYELIPELSDLSKASFYSYKGSLTTPPCYQSVRWIVLKTPIAATKRDLKLMRRLLDHEEHSFCNNFRPTQPLNGRAVSET</sequence>
<dbReference type="PROSITE" id="PS51144">
    <property type="entry name" value="ALPHA_CA_2"/>
    <property type="match status" value="1"/>
</dbReference>
<dbReference type="EMBL" id="CALNXK010000008">
    <property type="protein sequence ID" value="CAH3040292.1"/>
    <property type="molecule type" value="Genomic_DNA"/>
</dbReference>
<comment type="cofactor">
    <cofactor evidence="4">
        <name>Zn(2+)</name>
        <dbReference type="ChEBI" id="CHEBI:29105"/>
    </cofactor>
</comment>
<proteinExistence type="inferred from homology"/>
<organism evidence="6 7">
    <name type="scientific">Porites lobata</name>
    <dbReference type="NCBI Taxonomy" id="104759"/>
    <lineage>
        <taxon>Eukaryota</taxon>
        <taxon>Metazoa</taxon>
        <taxon>Cnidaria</taxon>
        <taxon>Anthozoa</taxon>
        <taxon>Hexacorallia</taxon>
        <taxon>Scleractinia</taxon>
        <taxon>Fungiina</taxon>
        <taxon>Poritidae</taxon>
        <taxon>Porites</taxon>
    </lineage>
</organism>
<accession>A0ABN8N069</accession>
<comment type="similarity">
    <text evidence="1 4">Belongs to the alpha-carbonic anhydrase family.</text>
</comment>
<keyword evidence="7" id="KW-1185">Reference proteome</keyword>
<feature type="non-terminal residue" evidence="6">
    <location>
        <position position="1"/>
    </location>
</feature>
<evidence type="ECO:0000256" key="1">
    <source>
        <dbReference type="ARBA" id="ARBA00010718"/>
    </source>
</evidence>
<gene>
    <name evidence="6" type="ORF">PLOB_00045667</name>
</gene>
<comment type="caution">
    <text evidence="6">The sequence shown here is derived from an EMBL/GenBank/DDBJ whole genome shotgun (WGS) entry which is preliminary data.</text>
</comment>
<comment type="function">
    <text evidence="4">Reversible hydration of carbon dioxide.</text>
</comment>
<dbReference type="SUPFAM" id="SSF51069">
    <property type="entry name" value="Carbonic anhydrase"/>
    <property type="match status" value="1"/>
</dbReference>
<evidence type="ECO:0000256" key="4">
    <source>
        <dbReference type="RuleBase" id="RU367011"/>
    </source>
</evidence>
<keyword evidence="2 4" id="KW-0479">Metal-binding</keyword>
<dbReference type="PANTHER" id="PTHR18952">
    <property type="entry name" value="CARBONIC ANHYDRASE"/>
    <property type="match status" value="1"/>
</dbReference>
<name>A0ABN8N069_9CNID</name>
<dbReference type="InterPro" id="IPR018338">
    <property type="entry name" value="Carbonic_anhydrase_a-class_CS"/>
</dbReference>
<dbReference type="PROSITE" id="PS00162">
    <property type="entry name" value="ALPHA_CA_1"/>
    <property type="match status" value="1"/>
</dbReference>
<evidence type="ECO:0000256" key="2">
    <source>
        <dbReference type="ARBA" id="ARBA00022723"/>
    </source>
</evidence>
<dbReference type="InterPro" id="IPR001148">
    <property type="entry name" value="CA_dom"/>
</dbReference>
<evidence type="ECO:0000313" key="7">
    <source>
        <dbReference type="Proteomes" id="UP001159405"/>
    </source>
</evidence>
<protein>
    <recommendedName>
        <fullName evidence="4">Carbonic anhydrase</fullName>
        <ecNumber evidence="4">4.2.1.1</ecNumber>
    </recommendedName>
</protein>
<dbReference type="Pfam" id="PF00194">
    <property type="entry name" value="Carb_anhydrase"/>
    <property type="match status" value="1"/>
</dbReference>
<feature type="domain" description="Alpha-carbonic anhydrase" evidence="5">
    <location>
        <begin position="1"/>
        <end position="263"/>
    </location>
</feature>
<dbReference type="SMART" id="SM01057">
    <property type="entry name" value="Carb_anhydrase"/>
    <property type="match status" value="1"/>
</dbReference>
<comment type="catalytic activity">
    <reaction evidence="4">
        <text>hydrogencarbonate + H(+) = CO2 + H2O</text>
        <dbReference type="Rhea" id="RHEA:10748"/>
        <dbReference type="ChEBI" id="CHEBI:15377"/>
        <dbReference type="ChEBI" id="CHEBI:15378"/>
        <dbReference type="ChEBI" id="CHEBI:16526"/>
        <dbReference type="ChEBI" id="CHEBI:17544"/>
        <dbReference type="EC" id="4.2.1.1"/>
    </reaction>
</comment>
<keyword evidence="4" id="KW-0456">Lyase</keyword>
<dbReference type="PANTHER" id="PTHR18952:SF208">
    <property type="entry name" value="CARBONIC ANHYDRASE XA-RELATED"/>
    <property type="match status" value="1"/>
</dbReference>
<evidence type="ECO:0000256" key="3">
    <source>
        <dbReference type="ARBA" id="ARBA00022833"/>
    </source>
</evidence>
<dbReference type="EC" id="4.2.1.1" evidence="4"/>
<dbReference type="Proteomes" id="UP001159405">
    <property type="component" value="Unassembled WGS sequence"/>
</dbReference>